<dbReference type="Proteomes" id="UP000295388">
    <property type="component" value="Unassembled WGS sequence"/>
</dbReference>
<dbReference type="SMART" id="SM00354">
    <property type="entry name" value="HTH_LACI"/>
    <property type="match status" value="1"/>
</dbReference>
<dbReference type="Pfam" id="PF00356">
    <property type="entry name" value="LacI"/>
    <property type="match status" value="1"/>
</dbReference>
<dbReference type="PANTHER" id="PTHR30146">
    <property type="entry name" value="LACI-RELATED TRANSCRIPTIONAL REPRESSOR"/>
    <property type="match status" value="1"/>
</dbReference>
<proteinExistence type="predicted"/>
<evidence type="ECO:0000313" key="5">
    <source>
        <dbReference type="EMBL" id="TDO46668.1"/>
    </source>
</evidence>
<dbReference type="SUPFAM" id="SSF47413">
    <property type="entry name" value="lambda repressor-like DNA-binding domains"/>
    <property type="match status" value="1"/>
</dbReference>
<dbReference type="EMBL" id="SNWQ01000010">
    <property type="protein sequence ID" value="TDO46668.1"/>
    <property type="molecule type" value="Genomic_DNA"/>
</dbReference>
<dbReference type="InterPro" id="IPR028082">
    <property type="entry name" value="Peripla_BP_I"/>
</dbReference>
<dbReference type="InterPro" id="IPR046335">
    <property type="entry name" value="LacI/GalR-like_sensor"/>
</dbReference>
<keyword evidence="2 5" id="KW-0238">DNA-binding</keyword>
<keyword evidence="1" id="KW-0805">Transcription regulation</keyword>
<dbReference type="RefSeq" id="WP_238165701.1">
    <property type="nucleotide sequence ID" value="NZ_SNWQ01000010.1"/>
</dbReference>
<dbReference type="InterPro" id="IPR010982">
    <property type="entry name" value="Lambda_DNA-bd_dom_sf"/>
</dbReference>
<dbReference type="GO" id="GO:0003700">
    <property type="term" value="F:DNA-binding transcription factor activity"/>
    <property type="evidence" value="ECO:0007669"/>
    <property type="project" value="TreeGrafter"/>
</dbReference>
<dbReference type="CDD" id="cd06267">
    <property type="entry name" value="PBP1_LacI_sugar_binding-like"/>
    <property type="match status" value="1"/>
</dbReference>
<dbReference type="GO" id="GO:0000976">
    <property type="term" value="F:transcription cis-regulatory region binding"/>
    <property type="evidence" value="ECO:0007669"/>
    <property type="project" value="TreeGrafter"/>
</dbReference>
<dbReference type="SUPFAM" id="SSF53822">
    <property type="entry name" value="Periplasmic binding protein-like I"/>
    <property type="match status" value="1"/>
</dbReference>
<keyword evidence="3" id="KW-0804">Transcription</keyword>
<evidence type="ECO:0000256" key="3">
    <source>
        <dbReference type="ARBA" id="ARBA00023163"/>
    </source>
</evidence>
<dbReference type="PROSITE" id="PS50932">
    <property type="entry name" value="HTH_LACI_2"/>
    <property type="match status" value="1"/>
</dbReference>
<dbReference type="Pfam" id="PF13377">
    <property type="entry name" value="Peripla_BP_3"/>
    <property type="match status" value="1"/>
</dbReference>
<comment type="caution">
    <text evidence="5">The sequence shown here is derived from an EMBL/GenBank/DDBJ whole genome shotgun (WGS) entry which is preliminary data.</text>
</comment>
<feature type="domain" description="HTH lacI-type" evidence="4">
    <location>
        <begin position="12"/>
        <end position="66"/>
    </location>
</feature>
<dbReference type="Gene3D" id="1.10.260.40">
    <property type="entry name" value="lambda repressor-like DNA-binding domains"/>
    <property type="match status" value="1"/>
</dbReference>
<evidence type="ECO:0000313" key="6">
    <source>
        <dbReference type="Proteomes" id="UP000295388"/>
    </source>
</evidence>
<accession>A0A4R6KB71</accession>
<evidence type="ECO:0000256" key="2">
    <source>
        <dbReference type="ARBA" id="ARBA00023125"/>
    </source>
</evidence>
<dbReference type="AlphaFoldDB" id="A0A4R6KB71"/>
<evidence type="ECO:0000256" key="1">
    <source>
        <dbReference type="ARBA" id="ARBA00023015"/>
    </source>
</evidence>
<protein>
    <submittedName>
        <fullName evidence="5">DNA-binding LacI/PurR family transcriptional regulator</fullName>
    </submittedName>
</protein>
<gene>
    <name evidence="5" type="ORF">EV643_11051</name>
</gene>
<dbReference type="Gene3D" id="3.40.50.2300">
    <property type="match status" value="2"/>
</dbReference>
<sequence>MADEQPWPRRRVTLADVAKHAGVSTALVSIVMRDAPGASPASRQRILAVAKQLGYRPDVRARSLASLKASVIGVLFGRAGRFHLELIDGLYAAAEERGWDLVLSALTTSRDEKRALASLHDFRFDALIMLGPPVAEPLLAGSVPLVVMGWHVDHPDVDIVRTSDEHGIALAVQHLVDLGHRRIAHLQGGTGLVAVARRDAYIHAMRDRGLGTEIRVVPCDGEDQLDGQRAARALLDEGSELPTAIVAFNDDIAAAAMSVLGQQGVDVPGDVSIIGFDDSVVAHSPGIDLTSIQQIPHEMARLAVDRIIARTSGDAVPDRDLVLEPELQIRSTTGPAPA</sequence>
<dbReference type="InterPro" id="IPR000843">
    <property type="entry name" value="HTH_LacI"/>
</dbReference>
<organism evidence="5 6">
    <name type="scientific">Kribbella caucasensis</name>
    <dbReference type="NCBI Taxonomy" id="2512215"/>
    <lineage>
        <taxon>Bacteria</taxon>
        <taxon>Bacillati</taxon>
        <taxon>Actinomycetota</taxon>
        <taxon>Actinomycetes</taxon>
        <taxon>Propionibacteriales</taxon>
        <taxon>Kribbellaceae</taxon>
        <taxon>Kribbella</taxon>
    </lineage>
</organism>
<evidence type="ECO:0000259" key="4">
    <source>
        <dbReference type="PROSITE" id="PS50932"/>
    </source>
</evidence>
<reference evidence="5 6" key="1">
    <citation type="submission" date="2019-03" db="EMBL/GenBank/DDBJ databases">
        <title>Genomic Encyclopedia of Type Strains, Phase III (KMG-III): the genomes of soil and plant-associated and newly described type strains.</title>
        <authorList>
            <person name="Whitman W."/>
        </authorList>
    </citation>
    <scope>NUCLEOTIDE SEQUENCE [LARGE SCALE GENOMIC DNA]</scope>
    <source>
        <strain evidence="5 6">VKM Ac-2527</strain>
    </source>
</reference>
<keyword evidence="6" id="KW-1185">Reference proteome</keyword>
<dbReference type="PANTHER" id="PTHR30146:SF155">
    <property type="entry name" value="ALANINE RACEMASE"/>
    <property type="match status" value="1"/>
</dbReference>
<name>A0A4R6KB71_9ACTN</name>
<dbReference type="CDD" id="cd01392">
    <property type="entry name" value="HTH_LacI"/>
    <property type="match status" value="1"/>
</dbReference>